<feature type="transmembrane region" description="Helical" evidence="7">
    <location>
        <begin position="77"/>
        <end position="97"/>
    </location>
</feature>
<keyword evidence="3 7" id="KW-0812">Transmembrane</keyword>
<feature type="transmembrane region" description="Helical" evidence="7">
    <location>
        <begin position="427"/>
        <end position="445"/>
    </location>
</feature>
<feature type="transmembrane region" description="Helical" evidence="7">
    <location>
        <begin position="528"/>
        <end position="550"/>
    </location>
</feature>
<feature type="transmembrane region" description="Helical" evidence="7">
    <location>
        <begin position="202"/>
        <end position="222"/>
    </location>
</feature>
<dbReference type="PANTHER" id="PTHR31102:SF1">
    <property type="entry name" value="CATION_H+ EXCHANGER DOMAIN-CONTAINING PROTEIN"/>
    <property type="match status" value="1"/>
</dbReference>
<evidence type="ECO:0000313" key="10">
    <source>
        <dbReference type="Proteomes" id="UP001642483"/>
    </source>
</evidence>
<accession>A0ABP0GKY4</accession>
<feature type="compositionally biased region" description="Basic and acidic residues" evidence="6">
    <location>
        <begin position="576"/>
        <end position="586"/>
    </location>
</feature>
<feature type="region of interest" description="Disordered" evidence="6">
    <location>
        <begin position="558"/>
        <end position="609"/>
    </location>
</feature>
<keyword evidence="5 7" id="KW-0472">Membrane</keyword>
<feature type="transmembrane region" description="Helical" evidence="7">
    <location>
        <begin position="451"/>
        <end position="472"/>
    </location>
</feature>
<evidence type="ECO:0000256" key="7">
    <source>
        <dbReference type="SAM" id="Phobius"/>
    </source>
</evidence>
<comment type="similarity">
    <text evidence="2">Belongs to the monovalent cation:proton antiporter 1 (CPA1) transporter (TC 2.A.36) family.</text>
</comment>
<evidence type="ECO:0000313" key="9">
    <source>
        <dbReference type="EMBL" id="CAK8692411.1"/>
    </source>
</evidence>
<evidence type="ECO:0000256" key="2">
    <source>
        <dbReference type="ARBA" id="ARBA00007367"/>
    </source>
</evidence>
<evidence type="ECO:0000256" key="1">
    <source>
        <dbReference type="ARBA" id="ARBA00004141"/>
    </source>
</evidence>
<feature type="transmembrane region" description="Helical" evidence="7">
    <location>
        <begin position="109"/>
        <end position="126"/>
    </location>
</feature>
<dbReference type="EMBL" id="CAWYQH010000130">
    <property type="protein sequence ID" value="CAK8692411.1"/>
    <property type="molecule type" value="Genomic_DNA"/>
</dbReference>
<keyword evidence="10" id="KW-1185">Reference proteome</keyword>
<organism evidence="9 10">
    <name type="scientific">Clavelina lepadiformis</name>
    <name type="common">Light-bulb sea squirt</name>
    <name type="synonym">Ascidia lepadiformis</name>
    <dbReference type="NCBI Taxonomy" id="159417"/>
    <lineage>
        <taxon>Eukaryota</taxon>
        <taxon>Metazoa</taxon>
        <taxon>Chordata</taxon>
        <taxon>Tunicata</taxon>
        <taxon>Ascidiacea</taxon>
        <taxon>Aplousobranchia</taxon>
        <taxon>Clavelinidae</taxon>
        <taxon>Clavelina</taxon>
    </lineage>
</organism>
<dbReference type="Proteomes" id="UP001642483">
    <property type="component" value="Unassembled WGS sequence"/>
</dbReference>
<feature type="transmembrane region" description="Helical" evidence="7">
    <location>
        <begin position="263"/>
        <end position="289"/>
    </location>
</feature>
<name>A0ABP0GKY4_CLALP</name>
<feature type="transmembrane region" description="Helical" evidence="7">
    <location>
        <begin position="340"/>
        <end position="361"/>
    </location>
</feature>
<keyword evidence="4 7" id="KW-1133">Transmembrane helix</keyword>
<evidence type="ECO:0000259" key="8">
    <source>
        <dbReference type="Pfam" id="PF00999"/>
    </source>
</evidence>
<feature type="transmembrane region" description="Helical" evidence="7">
    <location>
        <begin position="228"/>
        <end position="251"/>
    </location>
</feature>
<sequence>MLKSLSSQTLTRADSGIDIVSIDSQGVNCQCYRSSSVDTPLPGECQASQESCRSEADTSVTDSQTWKKRLCPPRGTLANYFTAFLMLCLLFGAVWALLPERMLPNHSQFSLFMTIVLCFVAEQLVVKIPTPKGFPPLPPLLASLLMGLALKNLPEPLNLAEDIDEETSTILRELSLTVILTRAGLEIDAEGMRKVKWAVVRLAFMPCIAETTVIGILGHYILGFPFEWSFMTGFMIAAVSPAVVIPCLIILQDAGFGVSKGVPALVMAASGIDDVLAIAGFTVLLGIAIPTGLTEEIEEGPGINLYEISSAAPDTSSFHNNHTGTPSTIFGPPINIGKEVGSAAIEVVIGIIAGLVLGFFISYIPPRTMRHKSFCRGFLLLGIGVLFVFGTEVWGIPGSGALCALITSFTASLHWKDEREPLEKAWHYMWLWFQPILFGLTGTLVEVEMLTGTSVILGLAVLACGLVGRLLMSTSVTFGLNFSLKERLFVSAAWIPKGTVQAALGSTAYDMARHLKRPPHEIEWGKQILVMAVLITLITAPVGALLISALGPKLLTSNSGLGPNPEDNQAYEDTESQNHNKGDHGDSPNPSTDCTKDYHHHHHHHHNDCRRGSYALEMNFNGLEEIEEEEDLGMETDESSETSCSL</sequence>
<evidence type="ECO:0000256" key="3">
    <source>
        <dbReference type="ARBA" id="ARBA00022692"/>
    </source>
</evidence>
<dbReference type="InterPro" id="IPR006153">
    <property type="entry name" value="Cation/H_exchanger_TM"/>
</dbReference>
<gene>
    <name evidence="9" type="ORF">CVLEPA_LOCUS25678</name>
</gene>
<evidence type="ECO:0000256" key="6">
    <source>
        <dbReference type="SAM" id="MobiDB-lite"/>
    </source>
</evidence>
<feature type="compositionally biased region" description="Basic residues" evidence="6">
    <location>
        <begin position="598"/>
        <end position="608"/>
    </location>
</feature>
<comment type="caution">
    <text evidence="9">The sequence shown here is derived from an EMBL/GenBank/DDBJ whole genome shotgun (WGS) entry which is preliminary data.</text>
</comment>
<protein>
    <recommendedName>
        <fullName evidence="8">Cation/H+ exchanger transmembrane domain-containing protein</fullName>
    </recommendedName>
</protein>
<reference evidence="9 10" key="1">
    <citation type="submission" date="2024-02" db="EMBL/GenBank/DDBJ databases">
        <authorList>
            <person name="Daric V."/>
            <person name="Darras S."/>
        </authorList>
    </citation>
    <scope>NUCLEOTIDE SEQUENCE [LARGE SCALE GENOMIC DNA]</scope>
</reference>
<feature type="transmembrane region" description="Helical" evidence="7">
    <location>
        <begin position="396"/>
        <end position="415"/>
    </location>
</feature>
<evidence type="ECO:0000256" key="5">
    <source>
        <dbReference type="ARBA" id="ARBA00023136"/>
    </source>
</evidence>
<dbReference type="PANTHER" id="PTHR31102">
    <property type="match status" value="1"/>
</dbReference>
<dbReference type="Pfam" id="PF00999">
    <property type="entry name" value="Na_H_Exchanger"/>
    <property type="match status" value="1"/>
</dbReference>
<comment type="subcellular location">
    <subcellularLocation>
        <location evidence="1">Membrane</location>
        <topology evidence="1">Multi-pass membrane protein</topology>
    </subcellularLocation>
</comment>
<evidence type="ECO:0000256" key="4">
    <source>
        <dbReference type="ARBA" id="ARBA00022989"/>
    </source>
</evidence>
<proteinExistence type="inferred from homology"/>
<dbReference type="InterPro" id="IPR051843">
    <property type="entry name" value="CPA1_transporter"/>
</dbReference>
<feature type="domain" description="Cation/H+ exchanger transmembrane" evidence="8">
    <location>
        <begin position="137"/>
        <end position="542"/>
    </location>
</feature>